<evidence type="ECO:0000259" key="13">
    <source>
        <dbReference type="Pfam" id="PF19269"/>
    </source>
</evidence>
<dbReference type="AlphaFoldDB" id="A0A6G1GAK4"/>
<dbReference type="CDD" id="cd00808">
    <property type="entry name" value="GluRS_core"/>
    <property type="match status" value="1"/>
</dbReference>
<dbReference type="Pfam" id="PF19269">
    <property type="entry name" value="Anticodon_2"/>
    <property type="match status" value="1"/>
</dbReference>
<dbReference type="OrthoDB" id="428822at2759"/>
<dbReference type="InterPro" id="IPR020751">
    <property type="entry name" value="aa-tRNA-synth_I_codon-bd_sub2"/>
</dbReference>
<dbReference type="InterPro" id="IPR033910">
    <property type="entry name" value="GluRS_core"/>
</dbReference>
<name>A0A6G1GAK4_9PEZI</name>
<dbReference type="SUPFAM" id="SSF48163">
    <property type="entry name" value="An anticodon-binding domain of class I aminoacyl-tRNA synthetases"/>
    <property type="match status" value="1"/>
</dbReference>
<dbReference type="InterPro" id="IPR045462">
    <property type="entry name" value="aa-tRNA-synth_I_cd-bd"/>
</dbReference>
<evidence type="ECO:0000313" key="16">
    <source>
        <dbReference type="RefSeq" id="XP_033536726.1"/>
    </source>
</evidence>
<evidence type="ECO:0000256" key="10">
    <source>
        <dbReference type="ARBA" id="ARBA00072917"/>
    </source>
</evidence>
<dbReference type="FunFam" id="3.40.50.620:FF:000045">
    <property type="entry name" value="Glutamate--tRNA ligase, mitochondrial"/>
    <property type="match status" value="1"/>
</dbReference>
<evidence type="ECO:0000256" key="5">
    <source>
        <dbReference type="ARBA" id="ARBA00022741"/>
    </source>
</evidence>
<dbReference type="GeneID" id="54416702"/>
<evidence type="ECO:0000256" key="4">
    <source>
        <dbReference type="ARBA" id="ARBA00022598"/>
    </source>
</evidence>
<dbReference type="GO" id="GO:0004818">
    <property type="term" value="F:glutamate-tRNA ligase activity"/>
    <property type="evidence" value="ECO:0007669"/>
    <property type="project" value="UniProtKB-EC"/>
</dbReference>
<keyword evidence="8 11" id="KW-0030">Aminoacyl-tRNA synthetase</keyword>
<dbReference type="GO" id="GO:0008270">
    <property type="term" value="F:zinc ion binding"/>
    <property type="evidence" value="ECO:0007669"/>
    <property type="project" value="InterPro"/>
</dbReference>
<keyword evidence="5 11" id="KW-0547">Nucleotide-binding</keyword>
<dbReference type="InterPro" id="IPR049940">
    <property type="entry name" value="GluQ/Sye"/>
</dbReference>
<sequence>MRLPSLRHGTLRHGIKNINSPGRGLSPFQYVTLLSRPSGSRWLSKATKLPEQPARTRFAPSPTGYLHLGSLRTALFNYLLARRTGGQFLLRIEDTDQKRTVPDAEEKLFKDLRWAGLEWDEGPEVGGPYGPYRQSERTALYQLHAGQLLETGHAYRCFCTQERLQELAEERHKLGLPTDYDRRCFHMSKEESNAKAADAQPHVIRLLSPPKYPSFIDLVYGKVPKGATLKRTVDDAFDDPILLKSDGLPTYHLANVVDDHHMEITHVVRGSEWLIATPKHIAMYEAFGWKPPAFAHVGLLVDEEGNKLSKRKLDIDIASYRDKGVLPDALVNFVALLGWSHNMGKDFCTVERLQELFRPKFTKGNTTVDIRKLWFLQSKHAANITEESGQPFADLVRQVEEVVVKEYNVADRSHTLQDTLLPTYISSILKADARNYSTPEEFVKRVEFFFRPQHYPPIFDGYQKSNVAVDTLASACRQILQASPWTKEGIQKEILTTVAQLEKSIASEASEKHSHRAVSADVHHFLRGVILGGRAGPTVAESMEILGKAFCAARFSEFQAARPATAEDGTVSSAAG</sequence>
<comment type="subcellular location">
    <subcellularLocation>
        <location evidence="1">Mitochondrion</location>
    </subcellularLocation>
</comment>
<dbReference type="InterPro" id="IPR014729">
    <property type="entry name" value="Rossmann-like_a/b/a_fold"/>
</dbReference>
<evidence type="ECO:0000256" key="11">
    <source>
        <dbReference type="RuleBase" id="RU363037"/>
    </source>
</evidence>
<dbReference type="PANTHER" id="PTHR43311">
    <property type="entry name" value="GLUTAMATE--TRNA LIGASE"/>
    <property type="match status" value="1"/>
</dbReference>
<accession>A0A6G1GAK4</accession>
<keyword evidence="6 11" id="KW-0067">ATP-binding</keyword>
<dbReference type="SUPFAM" id="SSF52374">
    <property type="entry name" value="Nucleotidylyl transferase"/>
    <property type="match status" value="1"/>
</dbReference>
<dbReference type="Proteomes" id="UP000504638">
    <property type="component" value="Unplaced"/>
</dbReference>
<reference evidence="16" key="3">
    <citation type="submission" date="2025-04" db="UniProtKB">
        <authorList>
            <consortium name="RefSeq"/>
        </authorList>
    </citation>
    <scope>IDENTIFICATION</scope>
    <source>
        <strain evidence="16">CBS 781.70</strain>
    </source>
</reference>
<evidence type="ECO:0000313" key="14">
    <source>
        <dbReference type="EMBL" id="KAF1815095.1"/>
    </source>
</evidence>
<dbReference type="GO" id="GO:0005739">
    <property type="term" value="C:mitochondrion"/>
    <property type="evidence" value="ECO:0007669"/>
    <property type="project" value="UniProtKB-SubCell"/>
</dbReference>
<dbReference type="InterPro" id="IPR004527">
    <property type="entry name" value="Glu-tRNA-ligase_bac/mito"/>
</dbReference>
<dbReference type="HAMAP" id="MF_00022">
    <property type="entry name" value="Glu_tRNA_synth_type1"/>
    <property type="match status" value="1"/>
</dbReference>
<evidence type="ECO:0000259" key="12">
    <source>
        <dbReference type="Pfam" id="PF00749"/>
    </source>
</evidence>
<organism evidence="14">
    <name type="scientific">Eremomyces bilateralis CBS 781.70</name>
    <dbReference type="NCBI Taxonomy" id="1392243"/>
    <lineage>
        <taxon>Eukaryota</taxon>
        <taxon>Fungi</taxon>
        <taxon>Dikarya</taxon>
        <taxon>Ascomycota</taxon>
        <taxon>Pezizomycotina</taxon>
        <taxon>Dothideomycetes</taxon>
        <taxon>Dothideomycetes incertae sedis</taxon>
        <taxon>Eremomycetales</taxon>
        <taxon>Eremomycetaceae</taxon>
        <taxon>Eremomyces</taxon>
    </lineage>
</organism>
<dbReference type="InterPro" id="IPR000924">
    <property type="entry name" value="Glu/Gln-tRNA-synth"/>
</dbReference>
<protein>
    <recommendedName>
        <fullName evidence="10">Glutamate--tRNA ligase, mitochondrial</fullName>
        <ecNumber evidence="3">6.1.1.17</ecNumber>
    </recommendedName>
    <alternativeName>
        <fullName evidence="9">Glutamyl-tRNA synthetase</fullName>
    </alternativeName>
</protein>
<evidence type="ECO:0000256" key="7">
    <source>
        <dbReference type="ARBA" id="ARBA00022917"/>
    </source>
</evidence>
<reference evidence="16" key="2">
    <citation type="submission" date="2020-04" db="EMBL/GenBank/DDBJ databases">
        <authorList>
            <consortium name="NCBI Genome Project"/>
        </authorList>
    </citation>
    <scope>NUCLEOTIDE SEQUENCE</scope>
    <source>
        <strain evidence="16">CBS 781.70</strain>
    </source>
</reference>
<dbReference type="EMBL" id="ML975152">
    <property type="protein sequence ID" value="KAF1815095.1"/>
    <property type="molecule type" value="Genomic_DNA"/>
</dbReference>
<keyword evidence="7 11" id="KW-0648">Protein biosynthesis</keyword>
<feature type="domain" description="Glutamyl/glutaminyl-tRNA synthetase class Ib catalytic" evidence="12">
    <location>
        <begin position="55"/>
        <end position="374"/>
    </location>
</feature>
<gene>
    <name evidence="14 16" type="ORF">P152DRAFT_392196</name>
</gene>
<dbReference type="EC" id="6.1.1.17" evidence="3"/>
<proteinExistence type="inferred from homology"/>
<dbReference type="PANTHER" id="PTHR43311:SF2">
    <property type="entry name" value="GLUTAMATE--TRNA LIGASE, MITOCHONDRIAL-RELATED"/>
    <property type="match status" value="1"/>
</dbReference>
<dbReference type="GO" id="GO:0005524">
    <property type="term" value="F:ATP binding"/>
    <property type="evidence" value="ECO:0007669"/>
    <property type="project" value="UniProtKB-KW"/>
</dbReference>
<dbReference type="InterPro" id="IPR008925">
    <property type="entry name" value="aa_tRNA-synth_I_cd-bd_sf"/>
</dbReference>
<reference evidence="14 16" key="1">
    <citation type="submission" date="2020-01" db="EMBL/GenBank/DDBJ databases">
        <authorList>
            <consortium name="DOE Joint Genome Institute"/>
            <person name="Haridas S."/>
            <person name="Albert R."/>
            <person name="Binder M."/>
            <person name="Bloem J."/>
            <person name="Labutti K."/>
            <person name="Salamov A."/>
            <person name="Andreopoulos B."/>
            <person name="Baker S.E."/>
            <person name="Barry K."/>
            <person name="Bills G."/>
            <person name="Bluhm B.H."/>
            <person name="Cannon C."/>
            <person name="Castanera R."/>
            <person name="Culley D.E."/>
            <person name="Daum C."/>
            <person name="Ezra D."/>
            <person name="Gonzalez J.B."/>
            <person name="Henrissat B."/>
            <person name="Kuo A."/>
            <person name="Liang C."/>
            <person name="Lipzen A."/>
            <person name="Lutzoni F."/>
            <person name="Magnuson J."/>
            <person name="Mondo S."/>
            <person name="Nolan M."/>
            <person name="Ohm R."/>
            <person name="Pangilinan J."/>
            <person name="Park H.-J."/>
            <person name="Ramirez L."/>
            <person name="Alfaro M."/>
            <person name="Sun H."/>
            <person name="Tritt A."/>
            <person name="Yoshinaga Y."/>
            <person name="Zwiers L.-H."/>
            <person name="Turgeon B.G."/>
            <person name="Goodwin S.B."/>
            <person name="Spatafora J.W."/>
            <person name="Crous P.W."/>
            <person name="Grigoriev I.V."/>
        </authorList>
    </citation>
    <scope>NUCLEOTIDE SEQUENCE</scope>
    <source>
        <strain evidence="14 16">CBS 781.70</strain>
    </source>
</reference>
<keyword evidence="15" id="KW-1185">Reference proteome</keyword>
<dbReference type="NCBIfam" id="TIGR00464">
    <property type="entry name" value="gltX_bact"/>
    <property type="match status" value="1"/>
</dbReference>
<dbReference type="Gene3D" id="3.40.50.620">
    <property type="entry name" value="HUPs"/>
    <property type="match status" value="1"/>
</dbReference>
<comment type="similarity">
    <text evidence="2">Belongs to the class-I aminoacyl-tRNA synthetase family. Glutamate--tRNA ligase type 1 subfamily.</text>
</comment>
<keyword evidence="4 11" id="KW-0436">Ligase</keyword>
<evidence type="ECO:0000256" key="3">
    <source>
        <dbReference type="ARBA" id="ARBA00012835"/>
    </source>
</evidence>
<feature type="domain" description="Aminoacyl-tRNA synthetase class I anticodon-binding" evidence="13">
    <location>
        <begin position="422"/>
        <end position="556"/>
    </location>
</feature>
<evidence type="ECO:0000256" key="8">
    <source>
        <dbReference type="ARBA" id="ARBA00023146"/>
    </source>
</evidence>
<evidence type="ECO:0000313" key="15">
    <source>
        <dbReference type="Proteomes" id="UP000504638"/>
    </source>
</evidence>
<dbReference type="GO" id="GO:0006424">
    <property type="term" value="P:glutamyl-tRNA aminoacylation"/>
    <property type="evidence" value="ECO:0007669"/>
    <property type="project" value="InterPro"/>
</dbReference>
<dbReference type="GO" id="GO:0000049">
    <property type="term" value="F:tRNA binding"/>
    <property type="evidence" value="ECO:0007669"/>
    <property type="project" value="InterPro"/>
</dbReference>
<dbReference type="RefSeq" id="XP_033536726.1">
    <property type="nucleotide sequence ID" value="XM_033676132.1"/>
</dbReference>
<evidence type="ECO:0000256" key="9">
    <source>
        <dbReference type="ARBA" id="ARBA00030865"/>
    </source>
</evidence>
<evidence type="ECO:0000256" key="1">
    <source>
        <dbReference type="ARBA" id="ARBA00004173"/>
    </source>
</evidence>
<dbReference type="Gene3D" id="1.10.10.350">
    <property type="match status" value="1"/>
</dbReference>
<dbReference type="Pfam" id="PF00749">
    <property type="entry name" value="tRNA-synt_1c"/>
    <property type="match status" value="1"/>
</dbReference>
<evidence type="ECO:0000256" key="2">
    <source>
        <dbReference type="ARBA" id="ARBA00007894"/>
    </source>
</evidence>
<evidence type="ECO:0000256" key="6">
    <source>
        <dbReference type="ARBA" id="ARBA00022840"/>
    </source>
</evidence>
<dbReference type="InterPro" id="IPR020058">
    <property type="entry name" value="Glu/Gln-tRNA-synth_Ib_cat-dom"/>
</dbReference>
<dbReference type="PRINTS" id="PR00987">
    <property type="entry name" value="TRNASYNTHGLU"/>
</dbReference>